<proteinExistence type="inferred from homology"/>
<gene>
    <name evidence="7" type="ORF">J2Z43_002342</name>
</gene>
<dbReference type="SUPFAM" id="SSF55469">
    <property type="entry name" value="FMN-dependent nitroreductase-like"/>
    <property type="match status" value="1"/>
</dbReference>
<reference evidence="7 8" key="1">
    <citation type="submission" date="2021-03" db="EMBL/GenBank/DDBJ databases">
        <title>Genomic Encyclopedia of Type Strains, Phase IV (KMG-IV): sequencing the most valuable type-strain genomes for metagenomic binning, comparative biology and taxonomic classification.</title>
        <authorList>
            <person name="Goeker M."/>
        </authorList>
    </citation>
    <scope>NUCLEOTIDE SEQUENCE [LARGE SCALE GENOMIC DNA]</scope>
    <source>
        <strain evidence="7 8">DSM 1289</strain>
    </source>
</reference>
<dbReference type="InterPro" id="IPR017900">
    <property type="entry name" value="4Fe4S_Fe_S_CS"/>
</dbReference>
<dbReference type="InterPro" id="IPR029479">
    <property type="entry name" value="Nitroreductase"/>
</dbReference>
<evidence type="ECO:0000313" key="8">
    <source>
        <dbReference type="Proteomes" id="UP000767291"/>
    </source>
</evidence>
<evidence type="ECO:0000256" key="5">
    <source>
        <dbReference type="ARBA" id="ARBA00023014"/>
    </source>
</evidence>
<dbReference type="PANTHER" id="PTHR43673:SF10">
    <property type="entry name" value="NADH DEHYDROGENASE_NAD(P)H NITROREDUCTASE XCC3605-RELATED"/>
    <property type="match status" value="1"/>
</dbReference>
<dbReference type="CDD" id="cd02143">
    <property type="entry name" value="nitroreductase_FeS-like"/>
    <property type="match status" value="1"/>
</dbReference>
<comment type="caution">
    <text evidence="7">The sequence shown here is derived from an EMBL/GenBank/DDBJ whole genome shotgun (WGS) entry which is preliminary data.</text>
</comment>
<evidence type="ECO:0000256" key="1">
    <source>
        <dbReference type="ARBA" id="ARBA00007118"/>
    </source>
</evidence>
<evidence type="ECO:0000256" key="2">
    <source>
        <dbReference type="ARBA" id="ARBA00022723"/>
    </source>
</evidence>
<dbReference type="InterPro" id="IPR017896">
    <property type="entry name" value="4Fe4S_Fe-S-bd"/>
</dbReference>
<dbReference type="Gene3D" id="3.40.109.10">
    <property type="entry name" value="NADH Oxidase"/>
    <property type="match status" value="1"/>
</dbReference>
<dbReference type="PROSITE" id="PS51379">
    <property type="entry name" value="4FE4S_FER_2"/>
    <property type="match status" value="2"/>
</dbReference>
<keyword evidence="2" id="KW-0479">Metal-binding</keyword>
<keyword evidence="4" id="KW-0408">Iron</keyword>
<organism evidence="7 8">
    <name type="scientific">Metaclostridioides mangenotii</name>
    <dbReference type="NCBI Taxonomy" id="1540"/>
    <lineage>
        <taxon>Bacteria</taxon>
        <taxon>Bacillati</taxon>
        <taxon>Bacillota</taxon>
        <taxon>Clostridia</taxon>
        <taxon>Peptostreptococcales</taxon>
        <taxon>Peptostreptococcaceae</taxon>
        <taxon>Metaclostridioides</taxon>
    </lineage>
</organism>
<protein>
    <submittedName>
        <fullName evidence="7">Nitroreductase/NAD-dependent dihydropyrimidine dehydrogenase PreA subunit</fullName>
    </submittedName>
</protein>
<evidence type="ECO:0000259" key="6">
    <source>
        <dbReference type="PROSITE" id="PS51379"/>
    </source>
</evidence>
<name>A0ABS4EDC7_9FIRM</name>
<feature type="domain" description="4Fe-4S ferredoxin-type" evidence="6">
    <location>
        <begin position="1"/>
        <end position="29"/>
    </location>
</feature>
<keyword evidence="3" id="KW-0560">Oxidoreductase</keyword>
<comment type="similarity">
    <text evidence="1">Belongs to the nitroreductase family.</text>
</comment>
<sequence length="276" mass="31018">MIKIDENKCIGCGACASDCLPTAIIMKDKKPVVRNRICIECSHCVSVCPVDAVEMIDYNREEVIEYNKATFDIDPENMLNTIKFRRSIRHFKNKEVEKEKLDNILEAGRYTPTASNKQATRYIVLDKELEDIKVMAMKGLHDLAVNHGDKEPLKSSAVYRKKFEKMYDDYVETGVDMLFYNAPMAIIVVVDESQSGVFARIDGGLAASNMELMANTQGLGMCHIGFFLRAVGFIPELQEKLGLKEGEAIATTVVLGYPDVKYKRGANRKVINVTMK</sequence>
<dbReference type="Gene3D" id="3.30.70.20">
    <property type="match status" value="1"/>
</dbReference>
<keyword evidence="5" id="KW-0411">Iron-sulfur</keyword>
<dbReference type="RefSeq" id="WP_209457324.1">
    <property type="nucleotide sequence ID" value="NZ_BAAACS010000019.1"/>
</dbReference>
<dbReference type="PANTHER" id="PTHR43673">
    <property type="entry name" value="NAD(P)H NITROREDUCTASE YDGI-RELATED"/>
    <property type="match status" value="1"/>
</dbReference>
<dbReference type="SUPFAM" id="SSF54862">
    <property type="entry name" value="4Fe-4S ferredoxins"/>
    <property type="match status" value="1"/>
</dbReference>
<dbReference type="EMBL" id="JAGGJX010000005">
    <property type="protein sequence ID" value="MBP1855941.1"/>
    <property type="molecule type" value="Genomic_DNA"/>
</dbReference>
<feature type="domain" description="4Fe-4S ferredoxin-type" evidence="6">
    <location>
        <begin position="30"/>
        <end position="58"/>
    </location>
</feature>
<evidence type="ECO:0000256" key="3">
    <source>
        <dbReference type="ARBA" id="ARBA00023002"/>
    </source>
</evidence>
<dbReference type="Proteomes" id="UP000767291">
    <property type="component" value="Unassembled WGS sequence"/>
</dbReference>
<evidence type="ECO:0000313" key="7">
    <source>
        <dbReference type="EMBL" id="MBP1855941.1"/>
    </source>
</evidence>
<dbReference type="PROSITE" id="PS00198">
    <property type="entry name" value="4FE4S_FER_1"/>
    <property type="match status" value="1"/>
</dbReference>
<dbReference type="Pfam" id="PF00881">
    <property type="entry name" value="Nitroreductase"/>
    <property type="match status" value="1"/>
</dbReference>
<accession>A0ABS4EDC7</accession>
<evidence type="ECO:0000256" key="4">
    <source>
        <dbReference type="ARBA" id="ARBA00023004"/>
    </source>
</evidence>
<dbReference type="Pfam" id="PF14697">
    <property type="entry name" value="Fer4_21"/>
    <property type="match status" value="1"/>
</dbReference>
<dbReference type="InterPro" id="IPR000415">
    <property type="entry name" value="Nitroreductase-like"/>
</dbReference>
<keyword evidence="8" id="KW-1185">Reference proteome</keyword>